<organism evidence="3 4">
    <name type="scientific">Pseudohoeflea coraliihabitans</name>
    <dbReference type="NCBI Taxonomy" id="2860393"/>
    <lineage>
        <taxon>Bacteria</taxon>
        <taxon>Pseudomonadati</taxon>
        <taxon>Pseudomonadota</taxon>
        <taxon>Alphaproteobacteria</taxon>
        <taxon>Hyphomicrobiales</taxon>
        <taxon>Rhizobiaceae</taxon>
        <taxon>Pseudohoeflea</taxon>
    </lineage>
</organism>
<feature type="compositionally biased region" description="Low complexity" evidence="2">
    <location>
        <begin position="394"/>
        <end position="412"/>
    </location>
</feature>
<keyword evidence="1" id="KW-0175">Coiled coil</keyword>
<dbReference type="Proteomes" id="UP001430804">
    <property type="component" value="Unassembled WGS sequence"/>
</dbReference>
<evidence type="ECO:0000313" key="4">
    <source>
        <dbReference type="Proteomes" id="UP001430804"/>
    </source>
</evidence>
<feature type="region of interest" description="Disordered" evidence="2">
    <location>
        <begin position="528"/>
        <end position="557"/>
    </location>
</feature>
<feature type="region of interest" description="Disordered" evidence="2">
    <location>
        <begin position="350"/>
        <end position="380"/>
    </location>
</feature>
<reference evidence="3" key="1">
    <citation type="submission" date="2021-07" db="EMBL/GenBank/DDBJ databases">
        <title>Pseudohoeflea marina sp. nov. a polyhydroxyalcanoate-producing bacterium.</title>
        <authorList>
            <person name="Zheng W."/>
            <person name="Yu S."/>
            <person name="Huang Y."/>
        </authorList>
    </citation>
    <scope>NUCLEOTIDE SEQUENCE</scope>
    <source>
        <strain evidence="3">DP4N28-3</strain>
    </source>
</reference>
<evidence type="ECO:0000256" key="2">
    <source>
        <dbReference type="SAM" id="MobiDB-lite"/>
    </source>
</evidence>
<proteinExistence type="predicted"/>
<feature type="compositionally biased region" description="Low complexity" evidence="2">
    <location>
        <begin position="419"/>
        <end position="434"/>
    </location>
</feature>
<feature type="coiled-coil region" evidence="1">
    <location>
        <begin position="106"/>
        <end position="196"/>
    </location>
</feature>
<name>A0ABS6WK05_9HYPH</name>
<sequence>MIQFLLLFALGFLAAALLALLAAPVIHRRIVILTERRMRASVPLSAAEMRAEKDFERASYAAQTARLQVDLRSARAETAEQARHGVKLEEQLVDARSEVLSLQQTVSENQASAREMQSKIRDLETRNDTIQAELGVARREISELSTTIARLEGQLERRNNEIGELKLDLATRATTIENFKQQIQTLRDERVALREEVRKGTVATREAEIRLQRETSRSEDLDERLARAHTALSDREETISQQVALIEKLKQNEKDLADKAQEKTSEVRDAEEEHATLRRKLAASDANLARLRDGLADTETRLADADAALAATRAKLKARDQELAELENALADGEKALAIKEARLHAAQAEAADSREALQRAEAARHSAETAQAESEKQADEVIRRLRAAEAALEAAHEPGAAKAPLPEEPAATGQMPRAKPSQAASKQQAEAPAVKPSVSRRLLAATTQRRGQRKQPAPPTNGAEQSIESLVAHLRLRQTALTKALRSADTQHSDVALRREMKDVAALMVQLTARREGAGSRINHILGGAHEDHHGEDEPSLAQRARRHMQIGTGGD</sequence>
<protein>
    <submittedName>
        <fullName evidence="3">Uncharacterized protein</fullName>
    </submittedName>
</protein>
<comment type="caution">
    <text evidence="3">The sequence shown here is derived from an EMBL/GenBank/DDBJ whole genome shotgun (WGS) entry which is preliminary data.</text>
</comment>
<gene>
    <name evidence="3" type="ORF">KY465_03155</name>
</gene>
<evidence type="ECO:0000256" key="1">
    <source>
        <dbReference type="SAM" id="Coils"/>
    </source>
</evidence>
<dbReference type="RefSeq" id="WP_219158338.1">
    <property type="nucleotide sequence ID" value="NZ_JAHWQX010000001.1"/>
</dbReference>
<evidence type="ECO:0000313" key="3">
    <source>
        <dbReference type="EMBL" id="MBW3096274.1"/>
    </source>
</evidence>
<feature type="region of interest" description="Disordered" evidence="2">
    <location>
        <begin position="394"/>
        <end position="441"/>
    </location>
</feature>
<keyword evidence="4" id="KW-1185">Reference proteome</keyword>
<accession>A0ABS6WK05</accession>
<dbReference type="EMBL" id="JAHWQX010000001">
    <property type="protein sequence ID" value="MBW3096274.1"/>
    <property type="molecule type" value="Genomic_DNA"/>
</dbReference>
<feature type="compositionally biased region" description="Basic and acidic residues" evidence="2">
    <location>
        <begin position="352"/>
        <end position="380"/>
    </location>
</feature>